<dbReference type="OrthoDB" id="3178004at2"/>
<keyword evidence="3" id="KW-1185">Reference proteome</keyword>
<feature type="transmembrane region" description="Helical" evidence="1">
    <location>
        <begin position="97"/>
        <end position="121"/>
    </location>
</feature>
<feature type="transmembrane region" description="Helical" evidence="1">
    <location>
        <begin position="133"/>
        <end position="153"/>
    </location>
</feature>
<gene>
    <name evidence="2" type="ORF">FNZ23_12800</name>
</gene>
<feature type="transmembrane region" description="Helical" evidence="1">
    <location>
        <begin position="212"/>
        <end position="233"/>
    </location>
</feature>
<organism evidence="2 3">
    <name type="scientific">Streptomyces benahoarensis</name>
    <dbReference type="NCBI Taxonomy" id="2595054"/>
    <lineage>
        <taxon>Bacteria</taxon>
        <taxon>Bacillati</taxon>
        <taxon>Actinomycetota</taxon>
        <taxon>Actinomycetes</taxon>
        <taxon>Kitasatosporales</taxon>
        <taxon>Streptomycetaceae</taxon>
        <taxon>Streptomyces</taxon>
    </lineage>
</organism>
<evidence type="ECO:0000256" key="1">
    <source>
        <dbReference type="SAM" id="Phobius"/>
    </source>
</evidence>
<keyword evidence="1" id="KW-1133">Transmembrane helix</keyword>
<keyword evidence="1" id="KW-0812">Transmembrane</keyword>
<sequence>MKPATPFTRPPTDTLRVAIAAFPFLVAVAVAVVVGVHHKTADRLPDPLATHFGADGTADGFTSARGFVTGVVLVLLALGAGGAVLARVRRLAPAAPWVLATGWFLAATLAVPTCLTLLANAGAGQAHAARMPLWQVLVAIAAGLLAGAVGLWLGGPRPRPEPTGPQGAPRLALAAGERAGWTRTTGSPLLAAVGLVTCCAGLYLAFVAGPFAGVALCAAGALTGVLASVRVTVDRRGLALAPALLPYAFRRIPLDRVTEATCRNIDPFAEFGGWGYRVRAHGSGLVLRSGEGIALRLRGGREFVVTVDDAATAAALLNTLLDRARPDRGD</sequence>
<reference evidence="2 3" key="1">
    <citation type="submission" date="2019-07" db="EMBL/GenBank/DDBJ databases">
        <title>Draft genome for Streptomyces benahoarensis MZ03-48.</title>
        <authorList>
            <person name="Gonzalez-Pimentel J.L."/>
        </authorList>
    </citation>
    <scope>NUCLEOTIDE SEQUENCE [LARGE SCALE GENOMIC DNA]</scope>
    <source>
        <strain evidence="2 3">MZ03-48</strain>
    </source>
</reference>
<dbReference type="AlphaFoldDB" id="A0A553ZIP0"/>
<keyword evidence="1" id="KW-0472">Membrane</keyword>
<protein>
    <submittedName>
        <fullName evidence="2">DUF1648 domain-containing protein</fullName>
    </submittedName>
</protein>
<evidence type="ECO:0000313" key="2">
    <source>
        <dbReference type="EMBL" id="TSB41303.1"/>
    </source>
</evidence>
<comment type="caution">
    <text evidence="2">The sequence shown here is derived from an EMBL/GenBank/DDBJ whole genome shotgun (WGS) entry which is preliminary data.</text>
</comment>
<feature type="transmembrane region" description="Helical" evidence="1">
    <location>
        <begin position="67"/>
        <end position="85"/>
    </location>
</feature>
<evidence type="ECO:0000313" key="3">
    <source>
        <dbReference type="Proteomes" id="UP000320888"/>
    </source>
</evidence>
<feature type="transmembrane region" description="Helical" evidence="1">
    <location>
        <begin position="17"/>
        <end position="38"/>
    </location>
</feature>
<accession>A0A553ZIP0</accession>
<proteinExistence type="predicted"/>
<dbReference type="Proteomes" id="UP000320888">
    <property type="component" value="Unassembled WGS sequence"/>
</dbReference>
<dbReference type="EMBL" id="VKLS01000124">
    <property type="protein sequence ID" value="TSB41303.1"/>
    <property type="molecule type" value="Genomic_DNA"/>
</dbReference>
<dbReference type="RefSeq" id="WP_143941988.1">
    <property type="nucleotide sequence ID" value="NZ_VKLS01000124.1"/>
</dbReference>
<name>A0A553ZIP0_9ACTN</name>